<dbReference type="SMART" id="SM00336">
    <property type="entry name" value="BBOX"/>
    <property type="match status" value="2"/>
</dbReference>
<evidence type="ECO:0000256" key="1">
    <source>
        <dbReference type="ARBA" id="ARBA00022771"/>
    </source>
</evidence>
<accession>A0AA47N4X6</accession>
<name>A0AA47N4X6_MERPO</name>
<dbReference type="PANTHER" id="PTHR25462">
    <property type="entry name" value="BONUS, ISOFORM C-RELATED"/>
    <property type="match status" value="1"/>
</dbReference>
<dbReference type="EMBL" id="JAOPHQ010001181">
    <property type="protein sequence ID" value="KAK0151676.1"/>
    <property type="molecule type" value="Genomic_DNA"/>
</dbReference>
<dbReference type="GO" id="GO:0061630">
    <property type="term" value="F:ubiquitin protein ligase activity"/>
    <property type="evidence" value="ECO:0007669"/>
    <property type="project" value="TreeGrafter"/>
</dbReference>
<feature type="domain" description="B box-type" evidence="4">
    <location>
        <begin position="67"/>
        <end position="114"/>
    </location>
</feature>
<protein>
    <submittedName>
        <fullName evidence="5">E3 ubiquitin-protein ligase TRIM33</fullName>
    </submittedName>
</protein>
<dbReference type="PANTHER" id="PTHR25462:SF296">
    <property type="entry name" value="MEIOTIC P26, ISOFORM F"/>
    <property type="match status" value="1"/>
</dbReference>
<evidence type="ECO:0000313" key="6">
    <source>
        <dbReference type="Proteomes" id="UP001174136"/>
    </source>
</evidence>
<gene>
    <name evidence="5" type="primary">trim33_1</name>
    <name evidence="5" type="ORF">N1851_007029</name>
</gene>
<sequence>MIEGLGRAVGTQAGTMNRYMDNIVDVNRMLDGIMGMLTALQRPNGDHIGQIDTCLGQGHCWNTTIPPENDVCTNCGGGSGVKAWCVQCVETLCQECVEAHKRVKVTRSHTILNQRPADSPKLDSASRPRFCPVHRQEVLQLYCFTCDQLTCRDCQIMNHRNHHFQFVHEAYQSIRKQMYHVLQTVDKHTETAMKSIQDMSSR</sequence>
<dbReference type="InterPro" id="IPR047153">
    <property type="entry name" value="TRIM45/56/19-like"/>
</dbReference>
<dbReference type="SUPFAM" id="SSF57845">
    <property type="entry name" value="B-box zinc-binding domain"/>
    <property type="match status" value="1"/>
</dbReference>
<dbReference type="Pfam" id="PF00643">
    <property type="entry name" value="zf-B_box"/>
    <property type="match status" value="2"/>
</dbReference>
<reference evidence="5" key="1">
    <citation type="journal article" date="2023" name="Front. Mar. Sci.">
        <title>A new Merluccius polli reference genome to investigate the effects of global change in West African waters.</title>
        <authorList>
            <person name="Mateo J.L."/>
            <person name="Blanco-Fernandez C."/>
            <person name="Garcia-Vazquez E."/>
            <person name="Machado-Schiaffino G."/>
        </authorList>
    </citation>
    <scope>NUCLEOTIDE SEQUENCE</scope>
    <source>
        <strain evidence="5">C29</strain>
        <tissue evidence="5">Fin</tissue>
    </source>
</reference>
<dbReference type="CDD" id="cd19775">
    <property type="entry name" value="Bbox2_TIF1_C-VI"/>
    <property type="match status" value="1"/>
</dbReference>
<proteinExistence type="predicted"/>
<evidence type="ECO:0000256" key="3">
    <source>
        <dbReference type="PROSITE-ProRule" id="PRU00024"/>
    </source>
</evidence>
<evidence type="ECO:0000313" key="5">
    <source>
        <dbReference type="EMBL" id="KAK0151676.1"/>
    </source>
</evidence>
<evidence type="ECO:0000256" key="2">
    <source>
        <dbReference type="ARBA" id="ARBA00022833"/>
    </source>
</evidence>
<comment type="caution">
    <text evidence="5">The sequence shown here is derived from an EMBL/GenBank/DDBJ whole genome shotgun (WGS) entry which is preliminary data.</text>
</comment>
<dbReference type="GO" id="GO:0008270">
    <property type="term" value="F:zinc ion binding"/>
    <property type="evidence" value="ECO:0007669"/>
    <property type="project" value="UniProtKB-KW"/>
</dbReference>
<evidence type="ECO:0000259" key="4">
    <source>
        <dbReference type="PROSITE" id="PS50119"/>
    </source>
</evidence>
<dbReference type="Gene3D" id="3.30.160.60">
    <property type="entry name" value="Classic Zinc Finger"/>
    <property type="match status" value="1"/>
</dbReference>
<keyword evidence="1 3" id="KW-0863">Zinc-finger</keyword>
<dbReference type="Proteomes" id="UP001174136">
    <property type="component" value="Unassembled WGS sequence"/>
</dbReference>
<dbReference type="PROSITE" id="PS50119">
    <property type="entry name" value="ZF_BBOX"/>
    <property type="match status" value="2"/>
</dbReference>
<feature type="domain" description="B box-type" evidence="4">
    <location>
        <begin position="126"/>
        <end position="167"/>
    </location>
</feature>
<dbReference type="InterPro" id="IPR000315">
    <property type="entry name" value="Znf_B-box"/>
</dbReference>
<dbReference type="AlphaFoldDB" id="A0AA47N4X6"/>
<organism evidence="5 6">
    <name type="scientific">Merluccius polli</name>
    <name type="common">Benguela hake</name>
    <name type="synonym">Merluccius cadenati</name>
    <dbReference type="NCBI Taxonomy" id="89951"/>
    <lineage>
        <taxon>Eukaryota</taxon>
        <taxon>Metazoa</taxon>
        <taxon>Chordata</taxon>
        <taxon>Craniata</taxon>
        <taxon>Vertebrata</taxon>
        <taxon>Euteleostomi</taxon>
        <taxon>Actinopterygii</taxon>
        <taxon>Neopterygii</taxon>
        <taxon>Teleostei</taxon>
        <taxon>Neoteleostei</taxon>
        <taxon>Acanthomorphata</taxon>
        <taxon>Zeiogadaria</taxon>
        <taxon>Gadariae</taxon>
        <taxon>Gadiformes</taxon>
        <taxon>Gadoidei</taxon>
        <taxon>Merlucciidae</taxon>
        <taxon>Merluccius</taxon>
    </lineage>
</organism>
<keyword evidence="6" id="KW-1185">Reference proteome</keyword>
<keyword evidence="2" id="KW-0862">Zinc</keyword>
<keyword evidence="1 3" id="KW-0479">Metal-binding</keyword>